<feature type="region of interest" description="Disordered" evidence="1">
    <location>
        <begin position="37"/>
        <end position="61"/>
    </location>
</feature>
<feature type="domain" description="Transposase IS30-like HTH" evidence="2">
    <location>
        <begin position="5"/>
        <end position="40"/>
    </location>
</feature>
<evidence type="ECO:0000256" key="1">
    <source>
        <dbReference type="SAM" id="MobiDB-lite"/>
    </source>
</evidence>
<dbReference type="AlphaFoldDB" id="A0A2T0WBD8"/>
<protein>
    <submittedName>
        <fullName evidence="3">Helix-turn-helix protein</fullName>
    </submittedName>
</protein>
<keyword evidence="4" id="KW-1185">Reference proteome</keyword>
<sequence>MGTVYNQLSINERVQIERWRLAKIPVREMARVLKRSKATITAGSRSAGRPGRMPRSQRTST</sequence>
<dbReference type="Proteomes" id="UP000238392">
    <property type="component" value="Unassembled WGS sequence"/>
</dbReference>
<dbReference type="Pfam" id="PF13936">
    <property type="entry name" value="HTH_38"/>
    <property type="match status" value="1"/>
</dbReference>
<comment type="caution">
    <text evidence="3">The sequence shown here is derived from an EMBL/GenBank/DDBJ whole genome shotgun (WGS) entry which is preliminary data.</text>
</comment>
<accession>A0A2T0WBD8</accession>
<proteinExistence type="predicted"/>
<dbReference type="OrthoDB" id="9803231at2"/>
<organism evidence="3 4">
    <name type="scientific">Donghicola tyrosinivorans</name>
    <dbReference type="NCBI Taxonomy" id="1652492"/>
    <lineage>
        <taxon>Bacteria</taxon>
        <taxon>Pseudomonadati</taxon>
        <taxon>Pseudomonadota</taxon>
        <taxon>Alphaproteobacteria</taxon>
        <taxon>Rhodobacterales</taxon>
        <taxon>Roseobacteraceae</taxon>
        <taxon>Donghicola</taxon>
    </lineage>
</organism>
<dbReference type="Gene3D" id="1.10.10.60">
    <property type="entry name" value="Homeodomain-like"/>
    <property type="match status" value="1"/>
</dbReference>
<evidence type="ECO:0000313" key="3">
    <source>
        <dbReference type="EMBL" id="PRY84029.1"/>
    </source>
</evidence>
<dbReference type="EMBL" id="PVTQ01000027">
    <property type="protein sequence ID" value="PRY84029.1"/>
    <property type="molecule type" value="Genomic_DNA"/>
</dbReference>
<name>A0A2T0WBD8_9RHOB</name>
<evidence type="ECO:0000313" key="4">
    <source>
        <dbReference type="Proteomes" id="UP000238392"/>
    </source>
</evidence>
<reference evidence="3 4" key="1">
    <citation type="submission" date="2018-03" db="EMBL/GenBank/DDBJ databases">
        <title>Genomic Encyclopedia of Archaeal and Bacterial Type Strains, Phase II (KMG-II): from individual species to whole genera.</title>
        <authorList>
            <person name="Goeker M."/>
        </authorList>
    </citation>
    <scope>NUCLEOTIDE SEQUENCE [LARGE SCALE GENOMIC DNA]</scope>
    <source>
        <strain evidence="3 4">DSM 100212</strain>
    </source>
</reference>
<gene>
    <name evidence="3" type="ORF">CLV74_1271</name>
</gene>
<evidence type="ECO:0000259" key="2">
    <source>
        <dbReference type="Pfam" id="PF13936"/>
    </source>
</evidence>
<dbReference type="InterPro" id="IPR025246">
    <property type="entry name" value="IS30-like_HTH"/>
</dbReference>